<evidence type="ECO:0000313" key="7">
    <source>
        <dbReference type="EMBL" id="CRF33176.1"/>
    </source>
</evidence>
<evidence type="ECO:0000313" key="8">
    <source>
        <dbReference type="Proteomes" id="UP000043763"/>
    </source>
</evidence>
<keyword evidence="4 6" id="KW-1133">Transmembrane helix</keyword>
<dbReference type="GO" id="GO:0036376">
    <property type="term" value="P:sodium ion export across plasma membrane"/>
    <property type="evidence" value="ECO:0007669"/>
    <property type="project" value="InterPro"/>
</dbReference>
<evidence type="ECO:0000256" key="6">
    <source>
        <dbReference type="SAM" id="Phobius"/>
    </source>
</evidence>
<evidence type="ECO:0000256" key="3">
    <source>
        <dbReference type="ARBA" id="ARBA00022692"/>
    </source>
</evidence>
<evidence type="ECO:0000256" key="5">
    <source>
        <dbReference type="ARBA" id="ARBA00023136"/>
    </source>
</evidence>
<reference evidence="8" key="1">
    <citation type="submission" date="2015-04" db="EMBL/GenBank/DDBJ databases">
        <authorList>
            <person name="Mushtaq Mamoona"/>
        </authorList>
    </citation>
    <scope>NUCLEOTIDE SEQUENCE [LARGE SCALE GENOMIC DNA]</scope>
    <source>
        <strain evidence="8">AN4859/03</strain>
    </source>
</reference>
<keyword evidence="3 6" id="KW-0812">Transmembrane</keyword>
<dbReference type="Pfam" id="PF04277">
    <property type="entry name" value="OAD_gamma"/>
    <property type="match status" value="1"/>
</dbReference>
<name>A0A0G4K6U8_9SPIR</name>
<keyword evidence="2" id="KW-1003">Cell membrane</keyword>
<dbReference type="GO" id="GO:0005886">
    <property type="term" value="C:plasma membrane"/>
    <property type="evidence" value="ECO:0007669"/>
    <property type="project" value="UniProtKB-SubCell"/>
</dbReference>
<dbReference type="RefSeq" id="WP_020063515.1">
    <property type="nucleotide sequence ID" value="NZ_CVLB01000001.1"/>
</dbReference>
<dbReference type="GeneID" id="44969906"/>
<dbReference type="NCBIfam" id="TIGR01195">
    <property type="entry name" value="oadG_fam"/>
    <property type="match status" value="1"/>
</dbReference>
<evidence type="ECO:0000256" key="1">
    <source>
        <dbReference type="ARBA" id="ARBA00004236"/>
    </source>
</evidence>
<proteinExistence type="predicted"/>
<dbReference type="EMBL" id="CVLB01000001">
    <property type="protein sequence ID" value="CRF33176.1"/>
    <property type="molecule type" value="Genomic_DNA"/>
</dbReference>
<evidence type="ECO:0000256" key="4">
    <source>
        <dbReference type="ARBA" id="ARBA00022989"/>
    </source>
</evidence>
<comment type="subcellular location">
    <subcellularLocation>
        <location evidence="1">Cell membrane</location>
    </subcellularLocation>
</comment>
<accession>A0A0G4K6U8</accession>
<organism evidence="7 8">
    <name type="scientific">Brachyspira suanatina</name>
    <dbReference type="NCBI Taxonomy" id="381802"/>
    <lineage>
        <taxon>Bacteria</taxon>
        <taxon>Pseudomonadati</taxon>
        <taxon>Spirochaetota</taxon>
        <taxon>Spirochaetia</taxon>
        <taxon>Brachyspirales</taxon>
        <taxon>Brachyspiraceae</taxon>
        <taxon>Brachyspira</taxon>
    </lineage>
</organism>
<dbReference type="AlphaFoldDB" id="A0A0G4K6U8"/>
<evidence type="ECO:0000256" key="2">
    <source>
        <dbReference type="ARBA" id="ARBA00022475"/>
    </source>
</evidence>
<gene>
    <name evidence="7" type="ORF">BRSU_1276</name>
</gene>
<keyword evidence="5 6" id="KW-0472">Membrane</keyword>
<dbReference type="Proteomes" id="UP000043763">
    <property type="component" value="Unassembled WGS sequence"/>
</dbReference>
<dbReference type="OrthoDB" id="308540at2"/>
<dbReference type="GO" id="GO:0015081">
    <property type="term" value="F:sodium ion transmembrane transporter activity"/>
    <property type="evidence" value="ECO:0007669"/>
    <property type="project" value="InterPro"/>
</dbReference>
<dbReference type="InterPro" id="IPR005899">
    <property type="entry name" value="Na_pump_deCOase"/>
</dbReference>
<feature type="transmembrane region" description="Helical" evidence="6">
    <location>
        <begin position="12"/>
        <end position="38"/>
    </location>
</feature>
<keyword evidence="8" id="KW-1185">Reference proteome</keyword>
<protein>
    <submittedName>
        <fullName evidence="7">Hypothetical membrane protein</fullName>
    </submittedName>
</protein>
<sequence>MNSSIIEALQIMLIGMGVVVLFLIILVFVMKFVAGIVAQVDKLMPPPKEEISAAPPVISSSNDKMVAIAIALAHVHSSKSK</sequence>